<reference evidence="1 2" key="1">
    <citation type="journal article" date="2023" name="Plants (Basel)">
        <title>Bridging the Gap: Combining Genomics and Transcriptomics Approaches to Understand Stylosanthes scabra, an Orphan Legume from the Brazilian Caatinga.</title>
        <authorList>
            <person name="Ferreira-Neto J.R.C."/>
            <person name="da Silva M.D."/>
            <person name="Binneck E."/>
            <person name="de Melo N.F."/>
            <person name="da Silva R.H."/>
            <person name="de Melo A.L.T.M."/>
            <person name="Pandolfi V."/>
            <person name="Bustamante F.O."/>
            <person name="Brasileiro-Vidal A.C."/>
            <person name="Benko-Iseppon A.M."/>
        </authorList>
    </citation>
    <scope>NUCLEOTIDE SEQUENCE [LARGE SCALE GENOMIC DNA]</scope>
    <source>
        <tissue evidence="1">Leaves</tissue>
    </source>
</reference>
<accession>A0ABU6VSU4</accession>
<sequence>MVYHQRATIIVQSRIQQILSNVGSIKCMVESQYISNHDFLEGLGRNHGVVNHQIRS</sequence>
<gene>
    <name evidence="1" type="ORF">PIB30_073538</name>
</gene>
<comment type="caution">
    <text evidence="1">The sequence shown here is derived from an EMBL/GenBank/DDBJ whole genome shotgun (WGS) entry which is preliminary data.</text>
</comment>
<name>A0ABU6VSU4_9FABA</name>
<proteinExistence type="predicted"/>
<dbReference type="EMBL" id="JASCZI010151929">
    <property type="protein sequence ID" value="MED6174933.1"/>
    <property type="molecule type" value="Genomic_DNA"/>
</dbReference>
<organism evidence="1 2">
    <name type="scientific">Stylosanthes scabra</name>
    <dbReference type="NCBI Taxonomy" id="79078"/>
    <lineage>
        <taxon>Eukaryota</taxon>
        <taxon>Viridiplantae</taxon>
        <taxon>Streptophyta</taxon>
        <taxon>Embryophyta</taxon>
        <taxon>Tracheophyta</taxon>
        <taxon>Spermatophyta</taxon>
        <taxon>Magnoliopsida</taxon>
        <taxon>eudicotyledons</taxon>
        <taxon>Gunneridae</taxon>
        <taxon>Pentapetalae</taxon>
        <taxon>rosids</taxon>
        <taxon>fabids</taxon>
        <taxon>Fabales</taxon>
        <taxon>Fabaceae</taxon>
        <taxon>Papilionoideae</taxon>
        <taxon>50 kb inversion clade</taxon>
        <taxon>dalbergioids sensu lato</taxon>
        <taxon>Dalbergieae</taxon>
        <taxon>Pterocarpus clade</taxon>
        <taxon>Stylosanthes</taxon>
    </lineage>
</organism>
<evidence type="ECO:0000313" key="1">
    <source>
        <dbReference type="EMBL" id="MED6174933.1"/>
    </source>
</evidence>
<keyword evidence="2" id="KW-1185">Reference proteome</keyword>
<dbReference type="Proteomes" id="UP001341840">
    <property type="component" value="Unassembled WGS sequence"/>
</dbReference>
<protein>
    <submittedName>
        <fullName evidence="1">Uncharacterized protein</fullName>
    </submittedName>
</protein>
<evidence type="ECO:0000313" key="2">
    <source>
        <dbReference type="Proteomes" id="UP001341840"/>
    </source>
</evidence>